<evidence type="ECO:0000259" key="2">
    <source>
        <dbReference type="Pfam" id="PF12705"/>
    </source>
</evidence>
<evidence type="ECO:0000313" key="4">
    <source>
        <dbReference type="Proteomes" id="UP001287059"/>
    </source>
</evidence>
<dbReference type="InterPro" id="IPR038726">
    <property type="entry name" value="PDDEXK_AddAB-type"/>
</dbReference>
<gene>
    <name evidence="3" type="ORF">RFN28_20960</name>
</gene>
<organism evidence="3 4">
    <name type="scientific">Mesorhizobium album</name>
    <dbReference type="NCBI Taxonomy" id="3072314"/>
    <lineage>
        <taxon>Bacteria</taxon>
        <taxon>Pseudomonadati</taxon>
        <taxon>Pseudomonadota</taxon>
        <taxon>Alphaproteobacteria</taxon>
        <taxon>Hyphomicrobiales</taxon>
        <taxon>Phyllobacteriaceae</taxon>
        <taxon>Mesorhizobium</taxon>
    </lineage>
</organism>
<feature type="compositionally biased region" description="Low complexity" evidence="1">
    <location>
        <begin position="8"/>
        <end position="29"/>
    </location>
</feature>
<dbReference type="RefSeq" id="WP_320222822.1">
    <property type="nucleotide sequence ID" value="NZ_JAVIIW010000025.1"/>
</dbReference>
<name>A0ABU4Y2H1_9HYPH</name>
<dbReference type="EMBL" id="JAVIIW010000025">
    <property type="protein sequence ID" value="MDX8480906.1"/>
    <property type="molecule type" value="Genomic_DNA"/>
</dbReference>
<accession>A0ABU4Y2H1</accession>
<sequence>MSAQNACSSASSLARSSRSQPELTSTSFRRSTRRSVGWREYCGWSDPDTLPGPIPCLESHCHAGAGWQQAIRVIGRIDRLDLAKSGSVARITDYKTSKPELSPDDLVMDGGRELQRVLYAIAIRTLARPGRVVARLLYLGTPITTRPLESERLDKAIADLSAFVIAATTALKSGFAIAGPDAFDKYSTYRLARPADLQGYLSDKCAALAVANAPLKDWRSCP</sequence>
<dbReference type="Pfam" id="PF12705">
    <property type="entry name" value="PDDEXK_1"/>
    <property type="match status" value="1"/>
</dbReference>
<evidence type="ECO:0000313" key="3">
    <source>
        <dbReference type="EMBL" id="MDX8480906.1"/>
    </source>
</evidence>
<reference evidence="3 4" key="1">
    <citation type="submission" date="2023-08" db="EMBL/GenBank/DDBJ databases">
        <title>Implementing the SeqCode for naming new Mesorhizobium species isolated from Vachellia karroo root nodules.</title>
        <authorList>
            <person name="Van Lill M."/>
        </authorList>
    </citation>
    <scope>NUCLEOTIDE SEQUENCE [LARGE SCALE GENOMIC DNA]</scope>
    <source>
        <strain evidence="3 4">VK24D</strain>
    </source>
</reference>
<comment type="caution">
    <text evidence="3">The sequence shown here is derived from an EMBL/GenBank/DDBJ whole genome shotgun (WGS) entry which is preliminary data.</text>
</comment>
<keyword evidence="4" id="KW-1185">Reference proteome</keyword>
<dbReference type="Proteomes" id="UP001287059">
    <property type="component" value="Unassembled WGS sequence"/>
</dbReference>
<protein>
    <submittedName>
        <fullName evidence="3">PD-(D/E)XK nuclease family protein</fullName>
    </submittedName>
</protein>
<feature type="domain" description="PD-(D/E)XK endonuclease-like" evidence="2">
    <location>
        <begin position="61"/>
        <end position="209"/>
    </location>
</feature>
<feature type="region of interest" description="Disordered" evidence="1">
    <location>
        <begin position="1"/>
        <end position="29"/>
    </location>
</feature>
<evidence type="ECO:0000256" key="1">
    <source>
        <dbReference type="SAM" id="MobiDB-lite"/>
    </source>
</evidence>
<proteinExistence type="predicted"/>